<accession>A0ABU0H8N5</accession>
<feature type="domain" description="Leucine-binding protein" evidence="4">
    <location>
        <begin position="44"/>
        <end position="385"/>
    </location>
</feature>
<keyword evidence="6" id="KW-1185">Reference proteome</keyword>
<dbReference type="PROSITE" id="PS51318">
    <property type="entry name" value="TAT"/>
    <property type="match status" value="1"/>
</dbReference>
<evidence type="ECO:0000256" key="1">
    <source>
        <dbReference type="ARBA" id="ARBA00010062"/>
    </source>
</evidence>
<keyword evidence="3" id="KW-0029">Amino-acid transport</keyword>
<proteinExistence type="inferred from homology"/>
<protein>
    <submittedName>
        <fullName evidence="5">Branched-chain amino acid transport system substrate-binding protein</fullName>
    </submittedName>
</protein>
<evidence type="ECO:0000313" key="6">
    <source>
        <dbReference type="Proteomes" id="UP001241603"/>
    </source>
</evidence>
<dbReference type="InterPro" id="IPR006311">
    <property type="entry name" value="TAT_signal"/>
</dbReference>
<sequence length="437" mass="46294">MSSHLINLTGLRPNRRQLMAGIGAGGLMLATQGRVFAAGAENVIKVGFVSPRTGALSGFGQTDGYVLDLARKALAKGLAIGGKTYEVQIIDVDTQSDPSRASQLAKSLINSDQVDLILAVSTPETINPVADACEAAGVPCLSTVMPWEAWYFGRGAKPGEPSPFKWTYHFGFGVGEFHKTYVSQWNLLETNKKVGVLYPNDADGNAVRANLAPLLAKDGFTIVDPGPYEDGTTDYSAQIAQFKKEKIEIFSSFPIPPDFAAFWRQAAQQGLRRQLKICQVAKTGLFPDGIEALGNIGFNISSAAYWHKTFPYTSTLTGVTGPELADGYEAASGKQWTQQLGATLSLLDAGVSALQASTDPKNKAEVAKAIGSLKTTTIGGKVDFGSGPVPNVSPGPIIGTQWVKAPAGSKFKLDYVVTENVTDPNVPVGAKLLPLNG</sequence>
<evidence type="ECO:0000256" key="2">
    <source>
        <dbReference type="ARBA" id="ARBA00022729"/>
    </source>
</evidence>
<keyword evidence="3" id="KW-0813">Transport</keyword>
<gene>
    <name evidence="5" type="ORF">QO014_003064</name>
</gene>
<dbReference type="Gene3D" id="3.40.50.2300">
    <property type="match status" value="2"/>
</dbReference>
<comment type="similarity">
    <text evidence="1">Belongs to the leucine-binding protein family.</text>
</comment>
<dbReference type="PANTHER" id="PTHR30483:SF6">
    <property type="entry name" value="PERIPLASMIC BINDING PROTEIN OF ABC TRANSPORTER FOR NATURAL AMINO ACIDS"/>
    <property type="match status" value="1"/>
</dbReference>
<dbReference type="InterPro" id="IPR051010">
    <property type="entry name" value="BCAA_transport"/>
</dbReference>
<organism evidence="5 6">
    <name type="scientific">Kaistia dalseonensis</name>
    <dbReference type="NCBI Taxonomy" id="410840"/>
    <lineage>
        <taxon>Bacteria</taxon>
        <taxon>Pseudomonadati</taxon>
        <taxon>Pseudomonadota</taxon>
        <taxon>Alphaproteobacteria</taxon>
        <taxon>Hyphomicrobiales</taxon>
        <taxon>Kaistiaceae</taxon>
        <taxon>Kaistia</taxon>
    </lineage>
</organism>
<dbReference type="SUPFAM" id="SSF53822">
    <property type="entry name" value="Periplasmic binding protein-like I"/>
    <property type="match status" value="1"/>
</dbReference>
<comment type="caution">
    <text evidence="5">The sequence shown here is derived from an EMBL/GenBank/DDBJ whole genome shotgun (WGS) entry which is preliminary data.</text>
</comment>
<evidence type="ECO:0000259" key="4">
    <source>
        <dbReference type="Pfam" id="PF13458"/>
    </source>
</evidence>
<name>A0ABU0H8N5_9HYPH</name>
<evidence type="ECO:0000313" key="5">
    <source>
        <dbReference type="EMBL" id="MDQ0438669.1"/>
    </source>
</evidence>
<dbReference type="InterPro" id="IPR028081">
    <property type="entry name" value="Leu-bd"/>
</dbReference>
<dbReference type="PANTHER" id="PTHR30483">
    <property type="entry name" value="LEUCINE-SPECIFIC-BINDING PROTEIN"/>
    <property type="match status" value="1"/>
</dbReference>
<evidence type="ECO:0000256" key="3">
    <source>
        <dbReference type="ARBA" id="ARBA00022970"/>
    </source>
</evidence>
<keyword evidence="2" id="KW-0732">Signal</keyword>
<reference evidence="5 6" key="1">
    <citation type="submission" date="2023-07" db="EMBL/GenBank/DDBJ databases">
        <title>Genomic Encyclopedia of Type Strains, Phase IV (KMG-IV): sequencing the most valuable type-strain genomes for metagenomic binning, comparative biology and taxonomic classification.</title>
        <authorList>
            <person name="Goeker M."/>
        </authorList>
    </citation>
    <scope>NUCLEOTIDE SEQUENCE [LARGE SCALE GENOMIC DNA]</scope>
    <source>
        <strain evidence="5 6">B6-8</strain>
    </source>
</reference>
<dbReference type="InterPro" id="IPR028082">
    <property type="entry name" value="Peripla_BP_I"/>
</dbReference>
<dbReference type="Pfam" id="PF13458">
    <property type="entry name" value="Peripla_BP_6"/>
    <property type="match status" value="1"/>
</dbReference>
<dbReference type="EMBL" id="JAUSVO010000004">
    <property type="protein sequence ID" value="MDQ0438669.1"/>
    <property type="molecule type" value="Genomic_DNA"/>
</dbReference>
<dbReference type="Proteomes" id="UP001241603">
    <property type="component" value="Unassembled WGS sequence"/>
</dbReference>
<dbReference type="CDD" id="cd06337">
    <property type="entry name" value="PBP1_ABC_ligand_binding-like"/>
    <property type="match status" value="1"/>
</dbReference>